<accession>G2QYK4</accession>
<evidence type="ECO:0000313" key="2">
    <source>
        <dbReference type="Proteomes" id="UP000008181"/>
    </source>
</evidence>
<dbReference type="InterPro" id="IPR036188">
    <property type="entry name" value="FAD/NAD-bd_sf"/>
</dbReference>
<dbReference type="AlphaFoldDB" id="G2QYK4"/>
<sequence length="513" mass="56842">MHLLARRCCSHPGIRALHLSRIVAPRWAEHSSSLDTHRPLSPFLVRRNYIQASKFPRWAEAIVIGGGPAGIAAVGTLLDHIPEGTIVWIDRSSFKGGSIGQLYREVPSYSPAGDYLRYARTPKSFRDIVNAAPKPNAITALEELQPDMTCSLSYAADMLELITNGLLKHDRVEPVVGNVTNLGRNPGTRRWYVTLEPNEIGHDQSVLKYQTPMVVYCTGSHPITTELPLDIPRLSLETGLAPSRLAKLLPTDKPCTVAVIGDGHSAVLTLRNLFYLAAISHRHLRIRWFTRTANLRYAEETPEGVILNENTGLMGEAARFARAQLEGDKLETSDAGAFITRVILPTSAGNDESATRSPEELESEVLAQNLEGVDYVIQAIGFTRSRLPALVPRLSPYRDPLGKPKRMVFNALTGWFFPNFASRSNVIGLFGAGSAFPELEFTSEGWRSPAVSIWKFMRFLQRMVPKWIEATKKGKFAEPPNRQECIEEAPRVVPPERLECIEEAPRLHGGGSS</sequence>
<dbReference type="STRING" id="578455.G2QYK4"/>
<keyword evidence="2" id="KW-1185">Reference proteome</keyword>
<dbReference type="KEGG" id="ttt:THITE_2112324"/>
<dbReference type="HOGENOM" id="CLU_033663_1_0_1"/>
<dbReference type="OrthoDB" id="432536at2759"/>
<dbReference type="SUPFAM" id="SSF51905">
    <property type="entry name" value="FAD/NAD(P)-binding domain"/>
    <property type="match status" value="1"/>
</dbReference>
<dbReference type="RefSeq" id="XP_003651728.1">
    <property type="nucleotide sequence ID" value="XM_003651680.1"/>
</dbReference>
<dbReference type="InterPro" id="IPR053275">
    <property type="entry name" value="Agnestin_monoxygenase"/>
</dbReference>
<dbReference type="Proteomes" id="UP000008181">
    <property type="component" value="Chromosome 2"/>
</dbReference>
<dbReference type="EMBL" id="CP003010">
    <property type="protein sequence ID" value="AEO65392.1"/>
    <property type="molecule type" value="Genomic_DNA"/>
</dbReference>
<evidence type="ECO:0000313" key="1">
    <source>
        <dbReference type="EMBL" id="AEO65392.1"/>
    </source>
</evidence>
<protein>
    <recommendedName>
        <fullName evidence="3">FAD/NAD(P)-binding domain-containing protein</fullName>
    </recommendedName>
</protein>
<dbReference type="PANTHER" id="PTHR38688">
    <property type="entry name" value="PYR_REDOX_2 DOMAIN-CONTAINING PROTEIN"/>
    <property type="match status" value="1"/>
</dbReference>
<dbReference type="Gene3D" id="3.50.50.60">
    <property type="entry name" value="FAD/NAD(P)-binding domain"/>
    <property type="match status" value="1"/>
</dbReference>
<reference evidence="1 2" key="1">
    <citation type="journal article" date="2011" name="Nat. Biotechnol.">
        <title>Comparative genomic analysis of the thermophilic biomass-degrading fungi Myceliophthora thermophila and Thielavia terrestris.</title>
        <authorList>
            <person name="Berka R.M."/>
            <person name="Grigoriev I.V."/>
            <person name="Otillar R."/>
            <person name="Salamov A."/>
            <person name="Grimwood J."/>
            <person name="Reid I."/>
            <person name="Ishmael N."/>
            <person name="John T."/>
            <person name="Darmond C."/>
            <person name="Moisan M.-C."/>
            <person name="Henrissat B."/>
            <person name="Coutinho P.M."/>
            <person name="Lombard V."/>
            <person name="Natvig D.O."/>
            <person name="Lindquist E."/>
            <person name="Schmutz J."/>
            <person name="Lucas S."/>
            <person name="Harris P."/>
            <person name="Powlowski J."/>
            <person name="Bellemare A."/>
            <person name="Taylor D."/>
            <person name="Butler G."/>
            <person name="de Vries R.P."/>
            <person name="Allijn I.E."/>
            <person name="van den Brink J."/>
            <person name="Ushinsky S."/>
            <person name="Storms R."/>
            <person name="Powell A.J."/>
            <person name="Paulsen I.T."/>
            <person name="Elbourne L.D.H."/>
            <person name="Baker S.E."/>
            <person name="Magnuson J."/>
            <person name="LaBoissiere S."/>
            <person name="Clutterbuck A.J."/>
            <person name="Martinez D."/>
            <person name="Wogulis M."/>
            <person name="de Leon A.L."/>
            <person name="Rey M.W."/>
            <person name="Tsang A."/>
        </authorList>
    </citation>
    <scope>NUCLEOTIDE SEQUENCE [LARGE SCALE GENOMIC DNA]</scope>
    <source>
        <strain evidence="2">ATCC 38088 / NRRL 8126</strain>
    </source>
</reference>
<dbReference type="eggNOG" id="ENOG502RXKM">
    <property type="taxonomic scope" value="Eukaryota"/>
</dbReference>
<proteinExistence type="predicted"/>
<evidence type="ECO:0008006" key="3">
    <source>
        <dbReference type="Google" id="ProtNLM"/>
    </source>
</evidence>
<organism evidence="1 2">
    <name type="scientific">Thermothielavioides terrestris (strain ATCC 38088 / NRRL 8126)</name>
    <name type="common">Thielavia terrestris</name>
    <dbReference type="NCBI Taxonomy" id="578455"/>
    <lineage>
        <taxon>Eukaryota</taxon>
        <taxon>Fungi</taxon>
        <taxon>Dikarya</taxon>
        <taxon>Ascomycota</taxon>
        <taxon>Pezizomycotina</taxon>
        <taxon>Sordariomycetes</taxon>
        <taxon>Sordariomycetidae</taxon>
        <taxon>Sordariales</taxon>
        <taxon>Chaetomiaceae</taxon>
        <taxon>Thermothielavioides</taxon>
        <taxon>Thermothielavioides terrestris</taxon>
    </lineage>
</organism>
<gene>
    <name evidence="1" type="ORF">THITE_2112324</name>
</gene>
<dbReference type="GeneID" id="11514784"/>
<dbReference type="PANTHER" id="PTHR38688:SF1">
    <property type="entry name" value="FAD_NAD(P)-BINDING DOMAIN-CONTAINING PROTEIN"/>
    <property type="match status" value="1"/>
</dbReference>
<name>G2QYK4_THETT</name>
<dbReference type="PRINTS" id="PR00368">
    <property type="entry name" value="FADPNR"/>
</dbReference>